<dbReference type="EMBL" id="PJQD01000085">
    <property type="protein sequence ID" value="POY71447.1"/>
    <property type="molecule type" value="Genomic_DNA"/>
</dbReference>
<gene>
    <name evidence="4" type="ORF">BMF94_5760</name>
</gene>
<comment type="caution">
    <text evidence="4">The sequence shown here is derived from an EMBL/GenBank/DDBJ whole genome shotgun (WGS) entry which is preliminary data.</text>
</comment>
<dbReference type="GO" id="GO:0016151">
    <property type="term" value="F:nickel cation binding"/>
    <property type="evidence" value="ECO:0007669"/>
    <property type="project" value="InterPro"/>
</dbReference>
<evidence type="ECO:0000256" key="3">
    <source>
        <dbReference type="SAM" id="MobiDB-lite"/>
    </source>
</evidence>
<protein>
    <recommendedName>
        <fullName evidence="6">Urease accessory protein UreD</fullName>
    </recommendedName>
</protein>
<dbReference type="Proteomes" id="UP000237144">
    <property type="component" value="Unassembled WGS sequence"/>
</dbReference>
<evidence type="ECO:0008006" key="6">
    <source>
        <dbReference type="Google" id="ProtNLM"/>
    </source>
</evidence>
<evidence type="ECO:0000256" key="1">
    <source>
        <dbReference type="ARBA" id="ARBA00007177"/>
    </source>
</evidence>
<evidence type="ECO:0000313" key="5">
    <source>
        <dbReference type="Proteomes" id="UP000237144"/>
    </source>
</evidence>
<dbReference type="Pfam" id="PF01774">
    <property type="entry name" value="UreD"/>
    <property type="match status" value="1"/>
</dbReference>
<keyword evidence="5" id="KW-1185">Reference proteome</keyword>
<feature type="region of interest" description="Disordered" evidence="3">
    <location>
        <begin position="201"/>
        <end position="226"/>
    </location>
</feature>
<evidence type="ECO:0000313" key="4">
    <source>
        <dbReference type="EMBL" id="POY71447.1"/>
    </source>
</evidence>
<proteinExistence type="inferred from homology"/>
<reference evidence="4 5" key="1">
    <citation type="journal article" date="2018" name="Front. Microbiol.">
        <title>Prospects for Fungal Bioremediation of Acidic Radioactive Waste Sites: Characterization and Genome Sequence of Rhodotorula taiwanensis MD1149.</title>
        <authorList>
            <person name="Tkavc R."/>
            <person name="Matrosova V.Y."/>
            <person name="Grichenko O.E."/>
            <person name="Gostincar C."/>
            <person name="Volpe R.P."/>
            <person name="Klimenkova P."/>
            <person name="Gaidamakova E.K."/>
            <person name="Zhou C.E."/>
            <person name="Stewart B.J."/>
            <person name="Lyman M.G."/>
            <person name="Malfatti S.A."/>
            <person name="Rubinfeld B."/>
            <person name="Courtot M."/>
            <person name="Singh J."/>
            <person name="Dalgard C.L."/>
            <person name="Hamilton T."/>
            <person name="Frey K.G."/>
            <person name="Gunde-Cimerman N."/>
            <person name="Dugan L."/>
            <person name="Daly M.J."/>
        </authorList>
    </citation>
    <scope>NUCLEOTIDE SEQUENCE [LARGE SCALE GENOMIC DNA]</scope>
    <source>
        <strain evidence="4 5">MD1149</strain>
    </source>
</reference>
<evidence type="ECO:0000256" key="2">
    <source>
        <dbReference type="ARBA" id="ARBA00023186"/>
    </source>
</evidence>
<dbReference type="AlphaFoldDB" id="A0A2S5B3U5"/>
<comment type="similarity">
    <text evidence="1">Belongs to the UreD family.</text>
</comment>
<dbReference type="PANTHER" id="PTHR33643:SF1">
    <property type="entry name" value="UREASE ACCESSORY PROTEIN D"/>
    <property type="match status" value="1"/>
</dbReference>
<keyword evidence="2" id="KW-0143">Chaperone</keyword>
<name>A0A2S5B3U5_9BASI</name>
<dbReference type="STRING" id="741276.A0A2S5B3U5"/>
<dbReference type="OrthoDB" id="5550464at2759"/>
<sequence>MEQRLAPGDGLLVLSCDTRDRARVDEVQYSYPLKLIVPARRFLPGVQGVHVLSYGGGLVAGDRVRLKVDVKERSTLVMLTQGSTKVFKVRPGQQHLTANDFNQTSTTEQLYRLSVARSACLVLLPAPVTCFSRARYSQRQVVRLADATSSLVLLDWYTSGRMAYGDEQGEEWEFESYRSENEVWLGGTRIAKDVLLLDDDRPRDKADTSAENSAPTAPSEPALTSNGPTSFLPRVAPYSCYAAIFLFGPATVKLRAALDEAFSTISHYQQSRPYSLIWSYSALAGHPAGGGIARCAGASTEAVKDWIEHMLDAGGIEEVIGRDLWKTALL</sequence>
<dbReference type="InterPro" id="IPR002669">
    <property type="entry name" value="UreD"/>
</dbReference>
<accession>A0A2S5B3U5</accession>
<feature type="compositionally biased region" description="Polar residues" evidence="3">
    <location>
        <begin position="209"/>
        <end position="226"/>
    </location>
</feature>
<organism evidence="4 5">
    <name type="scientific">Rhodotorula taiwanensis</name>
    <dbReference type="NCBI Taxonomy" id="741276"/>
    <lineage>
        <taxon>Eukaryota</taxon>
        <taxon>Fungi</taxon>
        <taxon>Dikarya</taxon>
        <taxon>Basidiomycota</taxon>
        <taxon>Pucciniomycotina</taxon>
        <taxon>Microbotryomycetes</taxon>
        <taxon>Sporidiobolales</taxon>
        <taxon>Sporidiobolaceae</taxon>
        <taxon>Rhodotorula</taxon>
    </lineage>
</organism>
<dbReference type="HAMAP" id="MF_01384">
    <property type="entry name" value="UreD"/>
    <property type="match status" value="1"/>
</dbReference>
<dbReference type="PANTHER" id="PTHR33643">
    <property type="entry name" value="UREASE ACCESSORY PROTEIN D"/>
    <property type="match status" value="1"/>
</dbReference>